<feature type="transmembrane region" description="Helical" evidence="2">
    <location>
        <begin position="343"/>
        <end position="368"/>
    </location>
</feature>
<evidence type="ECO:0000256" key="1">
    <source>
        <dbReference type="SAM" id="MobiDB-lite"/>
    </source>
</evidence>
<dbReference type="Proteomes" id="UP000053815">
    <property type="component" value="Unassembled WGS sequence"/>
</dbReference>
<dbReference type="AlphaFoldDB" id="A0A0C9N032"/>
<evidence type="ECO:0000313" key="4">
    <source>
        <dbReference type="Proteomes" id="UP000053815"/>
    </source>
</evidence>
<organism evidence="3">
    <name type="scientific">Mucor ambiguus</name>
    <dbReference type="NCBI Taxonomy" id="91626"/>
    <lineage>
        <taxon>Eukaryota</taxon>
        <taxon>Fungi</taxon>
        <taxon>Fungi incertae sedis</taxon>
        <taxon>Mucoromycota</taxon>
        <taxon>Mucoromycotina</taxon>
        <taxon>Mucoromycetes</taxon>
        <taxon>Mucorales</taxon>
        <taxon>Mucorineae</taxon>
        <taxon>Mucoraceae</taxon>
        <taxon>Mucor</taxon>
    </lineage>
</organism>
<feature type="compositionally biased region" description="Low complexity" evidence="1">
    <location>
        <begin position="1"/>
        <end position="10"/>
    </location>
</feature>
<dbReference type="OrthoDB" id="2271334at2759"/>
<keyword evidence="2" id="KW-0472">Membrane</keyword>
<keyword evidence="4" id="KW-1185">Reference proteome</keyword>
<gene>
    <name evidence="3" type="ORF">MAM1_0183d07438</name>
</gene>
<sequence length="429" mass="48250">MSSSKSLPSSFKQNKRPIFHNNSTISRVTIEGGSHSSSNSSDQIQSAYKDIYSSSFSSSNVKISSPLTKPAWLQHEGDVTVNTNSSGTTSDKSWMTRRWSTVSGSLIARRKNKKTTASRLWTNRQKRRTFPPSTDILKRERKKFALPPAVPPINKKHHRQSLQDILTTFYKYNDPYNVASSSSGGGLGGGMDSNESGSTPTTTSSSSMSKRLGRILKKRGKQPYNNRHKKPILTINTHTKYTEDELKAVMMSMFQPPATISSKSSTPSSPLRFPTPPKRFSAYYVNSQGKSGKVNYKHKMALSHYILQFIQHGVFSSHTPPSGHIPPLSSPEKGHYKAYNRQLVLSMSLFLFGFIFFPCWWVGAWLYYRKRQRQRQSGSLAGDDIAEDVFYEHDLFSIRTIAYLNTVFSCLSFVLVAVVVSLVIWLVKS</sequence>
<accession>A0A0C9N032</accession>
<feature type="transmembrane region" description="Helical" evidence="2">
    <location>
        <begin position="402"/>
        <end position="427"/>
    </location>
</feature>
<dbReference type="EMBL" id="DF836472">
    <property type="protein sequence ID" value="GAN07933.1"/>
    <property type="molecule type" value="Genomic_DNA"/>
</dbReference>
<feature type="region of interest" description="Disordered" evidence="1">
    <location>
        <begin position="1"/>
        <end position="23"/>
    </location>
</feature>
<name>A0A0C9N032_9FUNG</name>
<protein>
    <submittedName>
        <fullName evidence="3">Uncharacterized protein</fullName>
    </submittedName>
</protein>
<proteinExistence type="predicted"/>
<keyword evidence="2" id="KW-1133">Transmembrane helix</keyword>
<reference evidence="3" key="1">
    <citation type="submission" date="2014-09" db="EMBL/GenBank/DDBJ databases">
        <title>Draft genome sequence of an oleaginous Mucoromycotina fungus Mucor ambiguus NBRC6742.</title>
        <authorList>
            <person name="Takeda I."/>
            <person name="Yamane N."/>
            <person name="Morita T."/>
            <person name="Tamano K."/>
            <person name="Machida M."/>
            <person name="Baker S."/>
            <person name="Koike H."/>
        </authorList>
    </citation>
    <scope>NUCLEOTIDE SEQUENCE</scope>
    <source>
        <strain evidence="3">NBRC 6742</strain>
    </source>
</reference>
<feature type="region of interest" description="Disordered" evidence="1">
    <location>
        <begin position="181"/>
        <end position="211"/>
    </location>
</feature>
<feature type="compositionally biased region" description="Low complexity" evidence="1">
    <location>
        <begin position="192"/>
        <end position="210"/>
    </location>
</feature>
<keyword evidence="2" id="KW-0812">Transmembrane</keyword>
<evidence type="ECO:0000313" key="3">
    <source>
        <dbReference type="EMBL" id="GAN07933.1"/>
    </source>
</evidence>
<evidence type="ECO:0000256" key="2">
    <source>
        <dbReference type="SAM" id="Phobius"/>
    </source>
</evidence>